<organism evidence="13 14">
    <name type="scientific">Actinacidiphila bryophytorum</name>
    <dbReference type="NCBI Taxonomy" id="1436133"/>
    <lineage>
        <taxon>Bacteria</taxon>
        <taxon>Bacillati</taxon>
        <taxon>Actinomycetota</taxon>
        <taxon>Actinomycetes</taxon>
        <taxon>Kitasatosporales</taxon>
        <taxon>Streptomycetaceae</taxon>
        <taxon>Actinacidiphila</taxon>
    </lineage>
</organism>
<evidence type="ECO:0000256" key="1">
    <source>
        <dbReference type="ARBA" id="ARBA00004413"/>
    </source>
</evidence>
<dbReference type="SMART" id="SM00382">
    <property type="entry name" value="AAA"/>
    <property type="match status" value="1"/>
</dbReference>
<dbReference type="AlphaFoldDB" id="A0A9W4ED61"/>
<accession>A0A9W4ED61</accession>
<dbReference type="PROSITE" id="PS50893">
    <property type="entry name" value="ABC_TRANSPORTER_2"/>
    <property type="match status" value="1"/>
</dbReference>
<dbReference type="InterPro" id="IPR027417">
    <property type="entry name" value="P-loop_NTPase"/>
</dbReference>
<feature type="domain" description="ABC transporter" evidence="12">
    <location>
        <begin position="5"/>
        <end position="230"/>
    </location>
</feature>
<dbReference type="GO" id="GO:0046677">
    <property type="term" value="P:response to antibiotic"/>
    <property type="evidence" value="ECO:0007669"/>
    <property type="project" value="UniProtKB-KW"/>
</dbReference>
<evidence type="ECO:0000256" key="11">
    <source>
        <dbReference type="SAM" id="MobiDB-lite"/>
    </source>
</evidence>
<evidence type="ECO:0000313" key="13">
    <source>
        <dbReference type="EMBL" id="CAG7616108.1"/>
    </source>
</evidence>
<feature type="compositionally biased region" description="Pro residues" evidence="11">
    <location>
        <begin position="364"/>
        <end position="376"/>
    </location>
</feature>
<dbReference type="CDD" id="cd03230">
    <property type="entry name" value="ABC_DR_subfamily_A"/>
    <property type="match status" value="1"/>
</dbReference>
<dbReference type="Gene3D" id="3.40.50.300">
    <property type="entry name" value="P-loop containing nucleotide triphosphate hydrolases"/>
    <property type="match status" value="1"/>
</dbReference>
<dbReference type="Pfam" id="PF00005">
    <property type="entry name" value="ABC_tran"/>
    <property type="match status" value="1"/>
</dbReference>
<keyword evidence="9" id="KW-0046">Antibiotic resistance</keyword>
<evidence type="ECO:0000256" key="3">
    <source>
        <dbReference type="ARBA" id="ARBA00022448"/>
    </source>
</evidence>
<evidence type="ECO:0000256" key="10">
    <source>
        <dbReference type="ARBA" id="ARBA00049985"/>
    </source>
</evidence>
<evidence type="ECO:0000256" key="2">
    <source>
        <dbReference type="ARBA" id="ARBA00012191"/>
    </source>
</evidence>
<keyword evidence="4" id="KW-1003">Cell membrane</keyword>
<evidence type="ECO:0000256" key="9">
    <source>
        <dbReference type="ARBA" id="ARBA00023251"/>
    </source>
</evidence>
<dbReference type="GO" id="GO:0005524">
    <property type="term" value="F:ATP binding"/>
    <property type="evidence" value="ECO:0007669"/>
    <property type="project" value="UniProtKB-KW"/>
</dbReference>
<dbReference type="RefSeq" id="WP_205046858.1">
    <property type="nucleotide sequence ID" value="NZ_CAJVAX010000003.1"/>
</dbReference>
<dbReference type="FunFam" id="3.40.50.300:FF:000589">
    <property type="entry name" value="ABC transporter, ATP-binding subunit"/>
    <property type="match status" value="1"/>
</dbReference>
<dbReference type="GO" id="GO:0005886">
    <property type="term" value="C:plasma membrane"/>
    <property type="evidence" value="ECO:0007669"/>
    <property type="project" value="UniProtKB-SubCell"/>
</dbReference>
<feature type="compositionally biased region" description="Pro residues" evidence="11">
    <location>
        <begin position="335"/>
        <end position="347"/>
    </location>
</feature>
<comment type="subcellular location">
    <subcellularLocation>
        <location evidence="1">Cell membrane</location>
        <topology evidence="1">Peripheral membrane protein</topology>
        <orientation evidence="1">Cytoplasmic side</orientation>
    </subcellularLocation>
</comment>
<dbReference type="InterPro" id="IPR050763">
    <property type="entry name" value="ABC_transporter_ATP-binding"/>
</dbReference>
<keyword evidence="5" id="KW-0547">Nucleotide-binding</keyword>
<evidence type="ECO:0000256" key="5">
    <source>
        <dbReference type="ARBA" id="ARBA00022741"/>
    </source>
</evidence>
<keyword evidence="7" id="KW-1278">Translocase</keyword>
<reference evidence="13" key="1">
    <citation type="submission" date="2021-06" db="EMBL/GenBank/DDBJ databases">
        <authorList>
            <person name="Arsene-Ploetze F."/>
        </authorList>
    </citation>
    <scope>NUCLEOTIDE SEQUENCE</scope>
    <source>
        <strain evidence="13">SBRY1</strain>
    </source>
</reference>
<comment type="caution">
    <text evidence="13">The sequence shown here is derived from an EMBL/GenBank/DDBJ whole genome shotgun (WGS) entry which is preliminary data.</text>
</comment>
<dbReference type="InterPro" id="IPR003439">
    <property type="entry name" value="ABC_transporter-like_ATP-bd"/>
</dbReference>
<gene>
    <name evidence="13" type="ORF">SBRY_110143</name>
</gene>
<dbReference type="InterPro" id="IPR003593">
    <property type="entry name" value="AAA+_ATPase"/>
</dbReference>
<evidence type="ECO:0000256" key="6">
    <source>
        <dbReference type="ARBA" id="ARBA00022840"/>
    </source>
</evidence>
<protein>
    <recommendedName>
        <fullName evidence="2">ABC-type xenobiotic transporter</fullName>
        <ecNumber evidence="2">7.6.2.2</ecNumber>
    </recommendedName>
</protein>
<comment type="similarity">
    <text evidence="10">Belongs to the ABC transporter superfamily. Drug exporter-1 (DrugE1) (TC 3.A.1.105) family.</text>
</comment>
<proteinExistence type="inferred from homology"/>
<feature type="compositionally biased region" description="Basic and acidic residues" evidence="11">
    <location>
        <begin position="304"/>
        <end position="321"/>
    </location>
</feature>
<dbReference type="Proteomes" id="UP001153328">
    <property type="component" value="Unassembled WGS sequence"/>
</dbReference>
<dbReference type="PANTHER" id="PTHR42711:SF16">
    <property type="entry name" value="ABC TRANSPORTER ATP-BINDING PROTEIN"/>
    <property type="match status" value="1"/>
</dbReference>
<keyword evidence="14" id="KW-1185">Reference proteome</keyword>
<dbReference type="PANTHER" id="PTHR42711">
    <property type="entry name" value="ABC TRANSPORTER ATP-BINDING PROTEIN"/>
    <property type="match status" value="1"/>
</dbReference>
<dbReference type="EC" id="7.6.2.2" evidence="2"/>
<name>A0A9W4ED61_9ACTN</name>
<keyword evidence="3" id="KW-0813">Transport</keyword>
<evidence type="ECO:0000313" key="14">
    <source>
        <dbReference type="Proteomes" id="UP001153328"/>
    </source>
</evidence>
<evidence type="ECO:0000256" key="4">
    <source>
        <dbReference type="ARBA" id="ARBA00022475"/>
    </source>
</evidence>
<evidence type="ECO:0000256" key="7">
    <source>
        <dbReference type="ARBA" id="ARBA00022967"/>
    </source>
</evidence>
<dbReference type="GO" id="GO:0008559">
    <property type="term" value="F:ABC-type xenobiotic transporter activity"/>
    <property type="evidence" value="ECO:0007669"/>
    <property type="project" value="UniProtKB-EC"/>
</dbReference>
<dbReference type="GO" id="GO:0016887">
    <property type="term" value="F:ATP hydrolysis activity"/>
    <property type="evidence" value="ECO:0007669"/>
    <property type="project" value="InterPro"/>
</dbReference>
<evidence type="ECO:0000259" key="12">
    <source>
        <dbReference type="PROSITE" id="PS50893"/>
    </source>
</evidence>
<evidence type="ECO:0000256" key="8">
    <source>
        <dbReference type="ARBA" id="ARBA00023136"/>
    </source>
</evidence>
<sequence>MPAVIEVRHLHKAYGADVAVDDVSFSVERGEIFGVLGPNGAGKTTTVECVEGLRTPDRGEIRVLGLDPRRERAELTQRLGVQLQDGRLPDRLTVGEALRLYASFYRRPADPLALADALGLSGELRTPYAALSGGRQQRLSIALALVGNPEVAVLDELTTGLDPQARRDTWDLIRQVQARGVTIVLVTHFMAEAERLCDRVAVIDGGRVVALDTPAALAERVQGGQTVRFRPSVPFADSLLTGLPEVTGLTRQGDAVAVTGTGDALAAVTAVLARHGIVAERLRLEQADLEDAFVALTGGPRSARTPDDDRGSRTGSDHESRSGPGPGPGRGSSPDPGPGPVPPPGPGREPQSDRDRVSRSVHPAPAPTPAPSPASE</sequence>
<feature type="region of interest" description="Disordered" evidence="11">
    <location>
        <begin position="297"/>
        <end position="376"/>
    </location>
</feature>
<dbReference type="SUPFAM" id="SSF52540">
    <property type="entry name" value="P-loop containing nucleoside triphosphate hydrolases"/>
    <property type="match status" value="1"/>
</dbReference>
<keyword evidence="6 13" id="KW-0067">ATP-binding</keyword>
<dbReference type="EMBL" id="CAJVAX010000003">
    <property type="protein sequence ID" value="CAG7616108.1"/>
    <property type="molecule type" value="Genomic_DNA"/>
</dbReference>
<keyword evidence="8" id="KW-0472">Membrane</keyword>